<evidence type="ECO:0000256" key="1">
    <source>
        <dbReference type="SAM" id="Phobius"/>
    </source>
</evidence>
<dbReference type="Proteomes" id="UP000215914">
    <property type="component" value="Unassembled WGS sequence"/>
</dbReference>
<sequence length="81" mass="8540">MGYGGTLNWSELATTTSDRLNLHPKALESTTSVLFVGDEDASKAGCWGLTGSRISVSLSLSLSVTAQVAVLFSFFVSVFCC</sequence>
<dbReference type="Gramene" id="mRNA:HanXRQr2_Chr01g0033801">
    <property type="protein sequence ID" value="CDS:HanXRQr2_Chr01g0033801.1"/>
    <property type="gene ID" value="HanXRQr2_Chr01g0033801"/>
</dbReference>
<proteinExistence type="predicted"/>
<dbReference type="AlphaFoldDB" id="A0A9K3JWK9"/>
<comment type="caution">
    <text evidence="2">The sequence shown here is derived from an EMBL/GenBank/DDBJ whole genome shotgun (WGS) entry which is preliminary data.</text>
</comment>
<name>A0A9K3JWK9_HELAN</name>
<accession>A0A9K3JWK9</accession>
<dbReference type="EMBL" id="MNCJ02000316">
    <property type="protein sequence ID" value="KAF5823031.1"/>
    <property type="molecule type" value="Genomic_DNA"/>
</dbReference>
<evidence type="ECO:0000313" key="3">
    <source>
        <dbReference type="Proteomes" id="UP000215914"/>
    </source>
</evidence>
<keyword evidence="1" id="KW-1133">Transmembrane helix</keyword>
<protein>
    <submittedName>
        <fullName evidence="2">Uncharacterized protein</fullName>
    </submittedName>
</protein>
<keyword evidence="1" id="KW-0812">Transmembrane</keyword>
<evidence type="ECO:0000313" key="2">
    <source>
        <dbReference type="EMBL" id="KAF5823031.1"/>
    </source>
</evidence>
<organism evidence="2 3">
    <name type="scientific">Helianthus annuus</name>
    <name type="common">Common sunflower</name>
    <dbReference type="NCBI Taxonomy" id="4232"/>
    <lineage>
        <taxon>Eukaryota</taxon>
        <taxon>Viridiplantae</taxon>
        <taxon>Streptophyta</taxon>
        <taxon>Embryophyta</taxon>
        <taxon>Tracheophyta</taxon>
        <taxon>Spermatophyta</taxon>
        <taxon>Magnoliopsida</taxon>
        <taxon>eudicotyledons</taxon>
        <taxon>Gunneridae</taxon>
        <taxon>Pentapetalae</taxon>
        <taxon>asterids</taxon>
        <taxon>campanulids</taxon>
        <taxon>Asterales</taxon>
        <taxon>Asteraceae</taxon>
        <taxon>Asteroideae</taxon>
        <taxon>Heliantheae alliance</taxon>
        <taxon>Heliantheae</taxon>
        <taxon>Helianthus</taxon>
    </lineage>
</organism>
<gene>
    <name evidence="2" type="ORF">HanXRQr2_Chr01g0033801</name>
</gene>
<reference evidence="2" key="1">
    <citation type="journal article" date="2017" name="Nature">
        <title>The sunflower genome provides insights into oil metabolism, flowering and Asterid evolution.</title>
        <authorList>
            <person name="Badouin H."/>
            <person name="Gouzy J."/>
            <person name="Grassa C.J."/>
            <person name="Murat F."/>
            <person name="Staton S.E."/>
            <person name="Cottret L."/>
            <person name="Lelandais-Briere C."/>
            <person name="Owens G.L."/>
            <person name="Carrere S."/>
            <person name="Mayjonade B."/>
            <person name="Legrand L."/>
            <person name="Gill N."/>
            <person name="Kane N.C."/>
            <person name="Bowers J.E."/>
            <person name="Hubner S."/>
            <person name="Bellec A."/>
            <person name="Berard A."/>
            <person name="Berges H."/>
            <person name="Blanchet N."/>
            <person name="Boniface M.C."/>
            <person name="Brunel D."/>
            <person name="Catrice O."/>
            <person name="Chaidir N."/>
            <person name="Claudel C."/>
            <person name="Donnadieu C."/>
            <person name="Faraut T."/>
            <person name="Fievet G."/>
            <person name="Helmstetter N."/>
            <person name="King M."/>
            <person name="Knapp S.J."/>
            <person name="Lai Z."/>
            <person name="Le Paslier M.C."/>
            <person name="Lippi Y."/>
            <person name="Lorenzon L."/>
            <person name="Mandel J.R."/>
            <person name="Marage G."/>
            <person name="Marchand G."/>
            <person name="Marquand E."/>
            <person name="Bret-Mestries E."/>
            <person name="Morien E."/>
            <person name="Nambeesan S."/>
            <person name="Nguyen T."/>
            <person name="Pegot-Espagnet P."/>
            <person name="Pouilly N."/>
            <person name="Raftis F."/>
            <person name="Sallet E."/>
            <person name="Schiex T."/>
            <person name="Thomas J."/>
            <person name="Vandecasteele C."/>
            <person name="Vares D."/>
            <person name="Vear F."/>
            <person name="Vautrin S."/>
            <person name="Crespi M."/>
            <person name="Mangin B."/>
            <person name="Burke J.M."/>
            <person name="Salse J."/>
            <person name="Munos S."/>
            <person name="Vincourt P."/>
            <person name="Rieseberg L.H."/>
            <person name="Langlade N.B."/>
        </authorList>
    </citation>
    <scope>NUCLEOTIDE SEQUENCE</scope>
    <source>
        <tissue evidence="2">Leaves</tissue>
    </source>
</reference>
<reference evidence="2" key="2">
    <citation type="submission" date="2020-06" db="EMBL/GenBank/DDBJ databases">
        <title>Helianthus annuus Genome sequencing and assembly Release 2.</title>
        <authorList>
            <person name="Gouzy J."/>
            <person name="Langlade N."/>
            <person name="Munos S."/>
        </authorList>
    </citation>
    <scope>NUCLEOTIDE SEQUENCE</scope>
    <source>
        <tissue evidence="2">Leaves</tissue>
    </source>
</reference>
<keyword evidence="3" id="KW-1185">Reference proteome</keyword>
<keyword evidence="1" id="KW-0472">Membrane</keyword>
<feature type="transmembrane region" description="Helical" evidence="1">
    <location>
        <begin position="58"/>
        <end position="80"/>
    </location>
</feature>